<accession>A0AAE1BMM4</accession>
<feature type="non-terminal residue" evidence="1">
    <location>
        <position position="19"/>
    </location>
</feature>
<dbReference type="Proteomes" id="UP001286313">
    <property type="component" value="Unassembled WGS sequence"/>
</dbReference>
<comment type="caution">
    <text evidence="1">The sequence shown here is derived from an EMBL/GenBank/DDBJ whole genome shotgun (WGS) entry which is preliminary data.</text>
</comment>
<organism evidence="1 2">
    <name type="scientific">Petrolisthes cinctipes</name>
    <name type="common">Flat porcelain crab</name>
    <dbReference type="NCBI Taxonomy" id="88211"/>
    <lineage>
        <taxon>Eukaryota</taxon>
        <taxon>Metazoa</taxon>
        <taxon>Ecdysozoa</taxon>
        <taxon>Arthropoda</taxon>
        <taxon>Crustacea</taxon>
        <taxon>Multicrustacea</taxon>
        <taxon>Malacostraca</taxon>
        <taxon>Eumalacostraca</taxon>
        <taxon>Eucarida</taxon>
        <taxon>Decapoda</taxon>
        <taxon>Pleocyemata</taxon>
        <taxon>Anomura</taxon>
        <taxon>Galatheoidea</taxon>
        <taxon>Porcellanidae</taxon>
        <taxon>Petrolisthes</taxon>
    </lineage>
</organism>
<sequence>MERQRLVSGAGWLEELVCR</sequence>
<dbReference type="EMBL" id="JAWQEG010006917">
    <property type="protein sequence ID" value="KAK3853552.1"/>
    <property type="molecule type" value="Genomic_DNA"/>
</dbReference>
<keyword evidence="2" id="KW-1185">Reference proteome</keyword>
<proteinExistence type="predicted"/>
<reference evidence="1" key="1">
    <citation type="submission" date="2023-10" db="EMBL/GenBank/DDBJ databases">
        <title>Genome assemblies of two species of porcelain crab, Petrolisthes cinctipes and Petrolisthes manimaculis (Anomura: Porcellanidae).</title>
        <authorList>
            <person name="Angst P."/>
        </authorList>
    </citation>
    <scope>NUCLEOTIDE SEQUENCE</scope>
    <source>
        <strain evidence="1">PB745_01</strain>
        <tissue evidence="1">Gill</tissue>
    </source>
</reference>
<name>A0AAE1BMM4_PETCI</name>
<evidence type="ECO:0000313" key="1">
    <source>
        <dbReference type="EMBL" id="KAK3853552.1"/>
    </source>
</evidence>
<protein>
    <submittedName>
        <fullName evidence="1">Uncharacterized protein</fullName>
    </submittedName>
</protein>
<evidence type="ECO:0000313" key="2">
    <source>
        <dbReference type="Proteomes" id="UP001286313"/>
    </source>
</evidence>
<gene>
    <name evidence="1" type="ORF">Pcinc_039911</name>
</gene>
<dbReference type="AlphaFoldDB" id="A0AAE1BMM4"/>